<evidence type="ECO:0000313" key="1">
    <source>
        <dbReference type="EMBL" id="CEK81519.1"/>
    </source>
</evidence>
<accession>A0A0B7AKH1</accession>
<proteinExistence type="predicted"/>
<name>A0A0B7AKH1_9EUPU</name>
<gene>
    <name evidence="1" type="primary">ORF126479</name>
</gene>
<reference evidence="1" key="1">
    <citation type="submission" date="2014-12" db="EMBL/GenBank/DDBJ databases">
        <title>Insight into the proteome of Arion vulgaris.</title>
        <authorList>
            <person name="Aradska J."/>
            <person name="Bulat T."/>
            <person name="Smidak R."/>
            <person name="Sarate P."/>
            <person name="Gangsoo J."/>
            <person name="Sialana F."/>
            <person name="Bilban M."/>
            <person name="Lubec G."/>
        </authorList>
    </citation>
    <scope>NUCLEOTIDE SEQUENCE</scope>
    <source>
        <tissue evidence="1">Skin</tissue>
    </source>
</reference>
<protein>
    <submittedName>
        <fullName evidence="1">Uncharacterized protein</fullName>
    </submittedName>
</protein>
<dbReference type="AlphaFoldDB" id="A0A0B7AKH1"/>
<organism evidence="1">
    <name type="scientific">Arion vulgaris</name>
    <dbReference type="NCBI Taxonomy" id="1028688"/>
    <lineage>
        <taxon>Eukaryota</taxon>
        <taxon>Metazoa</taxon>
        <taxon>Spiralia</taxon>
        <taxon>Lophotrochozoa</taxon>
        <taxon>Mollusca</taxon>
        <taxon>Gastropoda</taxon>
        <taxon>Heterobranchia</taxon>
        <taxon>Euthyneura</taxon>
        <taxon>Panpulmonata</taxon>
        <taxon>Eupulmonata</taxon>
        <taxon>Stylommatophora</taxon>
        <taxon>Helicina</taxon>
        <taxon>Arionoidea</taxon>
        <taxon>Arionidae</taxon>
        <taxon>Arion</taxon>
    </lineage>
</organism>
<sequence length="50" mass="5610">MRLGDPTLLTQNQKLFSAPQMGVGLTHNFVGSRYCSCVQSQLYSSMWTLL</sequence>
<dbReference type="EMBL" id="HACG01034654">
    <property type="protein sequence ID" value="CEK81519.1"/>
    <property type="molecule type" value="Transcribed_RNA"/>
</dbReference>